<evidence type="ECO:0000313" key="5">
    <source>
        <dbReference type="EMBL" id="CAK9024970.1"/>
    </source>
</evidence>
<dbReference type="EMBL" id="CAXAMM010011090">
    <property type="protein sequence ID" value="CAK9024970.1"/>
    <property type="molecule type" value="Genomic_DNA"/>
</dbReference>
<dbReference type="Proteomes" id="UP001642464">
    <property type="component" value="Unassembled WGS sequence"/>
</dbReference>
<evidence type="ECO:0000256" key="3">
    <source>
        <dbReference type="SAM" id="SignalP"/>
    </source>
</evidence>
<dbReference type="EMBL" id="CAXAMM010011079">
    <property type="protein sequence ID" value="CAK9024939.1"/>
    <property type="molecule type" value="Genomic_DNA"/>
</dbReference>
<accession>A0ABP0KG32</accession>
<feature type="coiled-coil region" evidence="1">
    <location>
        <begin position="48"/>
        <end position="85"/>
    </location>
</feature>
<gene>
    <name evidence="4" type="ORF">SCF082_LOCUS16851</name>
    <name evidence="5" type="ORF">SCF082_LOCUS16864</name>
</gene>
<keyword evidence="1" id="KW-0175">Coiled coil</keyword>
<feature type="region of interest" description="Disordered" evidence="2">
    <location>
        <begin position="118"/>
        <end position="145"/>
    </location>
</feature>
<evidence type="ECO:0000256" key="2">
    <source>
        <dbReference type="SAM" id="MobiDB-lite"/>
    </source>
</evidence>
<reference evidence="4 6" key="1">
    <citation type="submission" date="2024-02" db="EMBL/GenBank/DDBJ databases">
        <authorList>
            <person name="Chen Y."/>
            <person name="Shah S."/>
            <person name="Dougan E. K."/>
            <person name="Thang M."/>
            <person name="Chan C."/>
        </authorList>
    </citation>
    <scope>NUCLEOTIDE SEQUENCE [LARGE SCALE GENOMIC DNA]</scope>
</reference>
<comment type="caution">
    <text evidence="4">The sequence shown here is derived from an EMBL/GenBank/DDBJ whole genome shotgun (WGS) entry which is preliminary data.</text>
</comment>
<feature type="signal peptide" evidence="3">
    <location>
        <begin position="1"/>
        <end position="22"/>
    </location>
</feature>
<evidence type="ECO:0000256" key="1">
    <source>
        <dbReference type="SAM" id="Coils"/>
    </source>
</evidence>
<protein>
    <submittedName>
        <fullName evidence="4">Uncharacterized protein</fullName>
    </submittedName>
</protein>
<evidence type="ECO:0000313" key="6">
    <source>
        <dbReference type="Proteomes" id="UP001642464"/>
    </source>
</evidence>
<feature type="chain" id="PRO_5045029223" evidence="3">
    <location>
        <begin position="23"/>
        <end position="391"/>
    </location>
</feature>
<keyword evidence="6" id="KW-1185">Reference proteome</keyword>
<organism evidence="4 6">
    <name type="scientific">Durusdinium trenchii</name>
    <dbReference type="NCBI Taxonomy" id="1381693"/>
    <lineage>
        <taxon>Eukaryota</taxon>
        <taxon>Sar</taxon>
        <taxon>Alveolata</taxon>
        <taxon>Dinophyceae</taxon>
        <taxon>Suessiales</taxon>
        <taxon>Symbiodiniaceae</taxon>
        <taxon>Durusdinium</taxon>
    </lineage>
</organism>
<proteinExistence type="predicted"/>
<name>A0ABP0KG32_9DINO</name>
<evidence type="ECO:0000313" key="4">
    <source>
        <dbReference type="EMBL" id="CAK9024939.1"/>
    </source>
</evidence>
<feature type="compositionally biased region" description="Basic and acidic residues" evidence="2">
    <location>
        <begin position="123"/>
        <end position="145"/>
    </location>
</feature>
<keyword evidence="3" id="KW-0732">Signal</keyword>
<sequence length="391" mass="43360">MGVSSWVGRIVSLAVLLASVMAARQDQTKSRAMALAELESSMVPAQVNRALKAASRSLDDRLDELKEKQTEAERKKAAAASALQRKLALVDDVTAKTKAVEVKAKSKRDAMVAVEKAATAHTDSGKAHQDAVEKRDKLSQDVEDLDGKIAEKNAAMMKALQKMKNEIEDLKDQRDKKVHERDTAEQEQLDLKGKVMAATKFKVGVEQEQVKAEKAVQEAQQELDELQVNLDNAVTNATVAEGEDTEAADKLRDAKKQAERGERMVKLIEKLKQSIKTYYKSVDALDEDMMDRDGEGDAWIVIKTNPLLKTAFENYNLMVNVFMELHAIDDETYQKVKPATKQIDENSFTAIYLACDPKTKFGKIQANNTELDKVCGSGLWDAVGITRSTFP</sequence>